<name>A0A6P0C5G7_9RHOB</name>
<feature type="region of interest" description="Disordered" evidence="1">
    <location>
        <begin position="35"/>
        <end position="96"/>
    </location>
</feature>
<proteinExistence type="predicted"/>
<keyword evidence="3" id="KW-1185">Reference proteome</keyword>
<dbReference type="Proteomes" id="UP000468591">
    <property type="component" value="Unassembled WGS sequence"/>
</dbReference>
<protein>
    <submittedName>
        <fullName evidence="2">Uncharacterized protein</fullName>
    </submittedName>
</protein>
<evidence type="ECO:0000256" key="1">
    <source>
        <dbReference type="SAM" id="MobiDB-lite"/>
    </source>
</evidence>
<dbReference type="RefSeq" id="WP_164352266.1">
    <property type="nucleotide sequence ID" value="NZ_JAABNT010000002.1"/>
</dbReference>
<dbReference type="EMBL" id="JAABNT010000002">
    <property type="protein sequence ID" value="NEK21409.1"/>
    <property type="molecule type" value="Genomic_DNA"/>
</dbReference>
<feature type="region of interest" description="Disordered" evidence="1">
    <location>
        <begin position="1"/>
        <end position="23"/>
    </location>
</feature>
<feature type="compositionally biased region" description="Polar residues" evidence="1">
    <location>
        <begin position="59"/>
        <end position="96"/>
    </location>
</feature>
<gene>
    <name evidence="2" type="ORF">GV827_03205</name>
</gene>
<accession>A0A6P0C5G7</accession>
<sequence>MQTDMAGVAPLKKASGATTSAQTSVQALHLDQTVHNSKALSNDKIAKSSFGRPGKTDGVETTQTRTSEVGSSQLQKTTSSFAAKTQSHGNQISLVA</sequence>
<comment type="caution">
    <text evidence="2">The sequence shown here is derived from an EMBL/GenBank/DDBJ whole genome shotgun (WGS) entry which is preliminary data.</text>
</comment>
<reference evidence="2 3" key="1">
    <citation type="submission" date="2020-01" db="EMBL/GenBank/DDBJ databases">
        <title>Sulfitobacter sediminilitoris sp. nov., isolated from a tidal flat.</title>
        <authorList>
            <person name="Park S."/>
            <person name="Yoon J.-H."/>
        </authorList>
    </citation>
    <scope>NUCLEOTIDE SEQUENCE [LARGE SCALE GENOMIC DNA]</scope>
    <source>
        <strain evidence="2 3">JBTF-M27</strain>
    </source>
</reference>
<organism evidence="2 3">
    <name type="scientific">Sulfitobacter sediminilitoris</name>
    <dbReference type="NCBI Taxonomy" id="2698830"/>
    <lineage>
        <taxon>Bacteria</taxon>
        <taxon>Pseudomonadati</taxon>
        <taxon>Pseudomonadota</taxon>
        <taxon>Alphaproteobacteria</taxon>
        <taxon>Rhodobacterales</taxon>
        <taxon>Roseobacteraceae</taxon>
        <taxon>Sulfitobacter</taxon>
    </lineage>
</organism>
<dbReference type="AlphaFoldDB" id="A0A6P0C5G7"/>
<evidence type="ECO:0000313" key="2">
    <source>
        <dbReference type="EMBL" id="NEK21409.1"/>
    </source>
</evidence>
<evidence type="ECO:0000313" key="3">
    <source>
        <dbReference type="Proteomes" id="UP000468591"/>
    </source>
</evidence>